<evidence type="ECO:0000313" key="1">
    <source>
        <dbReference type="EMBL" id="USR79560.1"/>
    </source>
</evidence>
<dbReference type="EMBL" id="CP099547">
    <property type="protein sequence ID" value="USR79560.1"/>
    <property type="molecule type" value="Genomic_DNA"/>
</dbReference>
<sequence length="57" mass="6378">MSLFDKAKEALNSDQAEELTDKVLDKAEEVAKDKLGEEHTDKIDTVRDTIDSKLGNE</sequence>
<reference evidence="1" key="1">
    <citation type="submission" date="2022-06" db="EMBL/GenBank/DDBJ databases">
        <title>Complete Genome Sequence of Arcanobacterium pinnipediorum strain DSM 28752 isolated from a harbour seal.</title>
        <authorList>
            <person name="Borowiak M."/>
            <person name="Kreitlow A."/>
            <person name="Alssahen M."/>
            <person name="Malorny B."/>
            <person name="Laemmler C."/>
            <person name="Prenger-Berninghoff E."/>
            <person name="Siebert U."/>
            <person name="Ploetz M."/>
            <person name="Abdulmawjood A."/>
        </authorList>
    </citation>
    <scope>NUCLEOTIDE SEQUENCE</scope>
    <source>
        <strain evidence="1">DSM 28752</strain>
    </source>
</reference>
<dbReference type="Pfam" id="PF14013">
    <property type="entry name" value="MT0933_antitox"/>
    <property type="match status" value="1"/>
</dbReference>
<dbReference type="RefSeq" id="WP_252673429.1">
    <property type="nucleotide sequence ID" value="NZ_CP099547.1"/>
</dbReference>
<gene>
    <name evidence="1" type="ORF">NG665_00745</name>
</gene>
<evidence type="ECO:0000313" key="2">
    <source>
        <dbReference type="Proteomes" id="UP001056109"/>
    </source>
</evidence>
<keyword evidence="2" id="KW-1185">Reference proteome</keyword>
<protein>
    <submittedName>
        <fullName evidence="1">Antitoxin</fullName>
    </submittedName>
</protein>
<dbReference type="Proteomes" id="UP001056109">
    <property type="component" value="Chromosome"/>
</dbReference>
<organism evidence="1 2">
    <name type="scientific">Arcanobacterium pinnipediorum</name>
    <dbReference type="NCBI Taxonomy" id="1503041"/>
    <lineage>
        <taxon>Bacteria</taxon>
        <taxon>Bacillati</taxon>
        <taxon>Actinomycetota</taxon>
        <taxon>Actinomycetes</taxon>
        <taxon>Actinomycetales</taxon>
        <taxon>Actinomycetaceae</taxon>
        <taxon>Arcanobacterium</taxon>
    </lineage>
</organism>
<name>A0ABY5AI76_9ACTO</name>
<accession>A0ABY5AI76</accession>
<proteinExistence type="predicted"/>
<dbReference type="InterPro" id="IPR028037">
    <property type="entry name" value="Antitoxin_Rv0909/MT0933"/>
</dbReference>